<dbReference type="InterPro" id="IPR011990">
    <property type="entry name" value="TPR-like_helical_dom_sf"/>
</dbReference>
<feature type="region of interest" description="Disordered" evidence="1">
    <location>
        <begin position="296"/>
        <end position="359"/>
    </location>
</feature>
<dbReference type="Pfam" id="PF03704">
    <property type="entry name" value="BTAD"/>
    <property type="match status" value="1"/>
</dbReference>
<keyword evidence="2" id="KW-0812">Transmembrane</keyword>
<evidence type="ECO:0000313" key="4">
    <source>
        <dbReference type="EMBL" id="MBB4679500.1"/>
    </source>
</evidence>
<dbReference type="AlphaFoldDB" id="A0A7W7CE85"/>
<organism evidence="4 5">
    <name type="scientific">Crossiella cryophila</name>
    <dbReference type="NCBI Taxonomy" id="43355"/>
    <lineage>
        <taxon>Bacteria</taxon>
        <taxon>Bacillati</taxon>
        <taxon>Actinomycetota</taxon>
        <taxon>Actinomycetes</taxon>
        <taxon>Pseudonocardiales</taxon>
        <taxon>Pseudonocardiaceae</taxon>
        <taxon>Crossiella</taxon>
    </lineage>
</organism>
<feature type="compositionally biased region" description="Low complexity" evidence="1">
    <location>
        <begin position="651"/>
        <end position="688"/>
    </location>
</feature>
<dbReference type="PROSITE" id="PS51782">
    <property type="entry name" value="LYSM"/>
    <property type="match status" value="1"/>
</dbReference>
<dbReference type="SMART" id="SM00257">
    <property type="entry name" value="LysM"/>
    <property type="match status" value="2"/>
</dbReference>
<proteinExistence type="predicted"/>
<gene>
    <name evidence="4" type="ORF">HNR67_005618</name>
</gene>
<accession>A0A7W7CE85</accession>
<dbReference type="Gene3D" id="1.10.10.10">
    <property type="entry name" value="Winged helix-like DNA-binding domain superfamily/Winged helix DNA-binding domain"/>
    <property type="match status" value="1"/>
</dbReference>
<dbReference type="InterPro" id="IPR018392">
    <property type="entry name" value="LysM"/>
</dbReference>
<evidence type="ECO:0000256" key="2">
    <source>
        <dbReference type="SAM" id="Phobius"/>
    </source>
</evidence>
<dbReference type="GO" id="GO:0003677">
    <property type="term" value="F:DNA binding"/>
    <property type="evidence" value="ECO:0007669"/>
    <property type="project" value="UniProtKB-KW"/>
</dbReference>
<keyword evidence="5" id="KW-1185">Reference proteome</keyword>
<feature type="transmembrane region" description="Helical" evidence="2">
    <location>
        <begin position="12"/>
        <end position="37"/>
    </location>
</feature>
<feature type="compositionally biased region" description="Pro residues" evidence="1">
    <location>
        <begin position="316"/>
        <end position="343"/>
    </location>
</feature>
<sequence length="948" mass="101826">MAGRAGPRSRADIARGLAAALFMLTLMVGLPLGLLALGGDPRQLLPEELPGLDDLPRREEILPLLESAWHRLRFAYGDGRLIRYLLLATVWLAWLLLLGLVLTETVRQLRQGVVTPGSGIGVRRWIAGMVAAALIALLPQTAFALPATGSAPVATALHDPEHPAGTPTVCSKVSTVDDGLARHRTVDPAVRPECPRITVRPGDTMTSLAHTHLGDPHRHHEIHRLNADRIPNPDLLYPGDVLLLPPPARTPPATGMVVVTVAAGETASSIAQREYGHHGGWWRLWNDNRHHLQPDGRTWTNPDHLRPGWQLRITAPSPPPPPTPPPGPPPAPPLPPPSPPPSPSHNEPADEGDAAPAEAEPGFELSTGAFVSLGLATAVTTALATLALRKRRRYRIGSGDRTDLHQPLAPVIRALRIAHDHALPASPPALPAGQVVLGVRDGHELALNLAATHGLGLLGPGAAAAARALLLHLLTAATQHQRRTRILLPRNDVDTVFDGLDTTSLSAAITVTPTLQAALEEMEAALLTHARLTAETRHLPPDYEQLVLLARPAGDEHRLQAILSHGNASGPAAILLGPWPDGATVHVAPDGAAAPAESNQGDQLAGTRLFTLPATDIADVLAVLHQAASPEDHPATAPEPATTEAAVIETTGNIGEAPPTRSTTTTTADTAPSTTAPSTTAPIPAGPSEPGEDAAPLRLQVFGQLRLSRLDNGGLHDLTGALTGKQREVLVFLALHPRGVRREALNEAIWPDSPTARPYNAMHYTLSRLRQAVSTATSGQITNLIRNDDGRYHLDHTLVSTDYHRFQNTITSRDRPAEAHRRELAEVLDLYRGDLAEDLSRTWLDAPREAARRDALDALGLLLRAEENPDIRLRILERTRLLDPYNEEIYRNIIHAQAQLGQFDAIGRTHALLIASLRDIELRPSRDTEKLVEDMKRLGQSASSDRTG</sequence>
<dbReference type="GO" id="GO:0006355">
    <property type="term" value="P:regulation of DNA-templated transcription"/>
    <property type="evidence" value="ECO:0007669"/>
    <property type="project" value="InterPro"/>
</dbReference>
<dbReference type="Proteomes" id="UP000533598">
    <property type="component" value="Unassembled WGS sequence"/>
</dbReference>
<dbReference type="InterPro" id="IPR036779">
    <property type="entry name" value="LysM_dom_sf"/>
</dbReference>
<keyword evidence="2" id="KW-1133">Transmembrane helix</keyword>
<evidence type="ECO:0000313" key="5">
    <source>
        <dbReference type="Proteomes" id="UP000533598"/>
    </source>
</evidence>
<dbReference type="PANTHER" id="PTHR35807">
    <property type="entry name" value="TRANSCRIPTIONAL REGULATOR REDD-RELATED"/>
    <property type="match status" value="1"/>
</dbReference>
<comment type="caution">
    <text evidence="4">The sequence shown here is derived from an EMBL/GenBank/DDBJ whole genome shotgun (WGS) entry which is preliminary data.</text>
</comment>
<keyword evidence="4" id="KW-0238">DNA-binding</keyword>
<feature type="transmembrane region" description="Helical" evidence="2">
    <location>
        <begin position="124"/>
        <end position="145"/>
    </location>
</feature>
<dbReference type="SMART" id="SM01043">
    <property type="entry name" value="BTAD"/>
    <property type="match status" value="1"/>
</dbReference>
<dbReference type="Pfam" id="PF01476">
    <property type="entry name" value="LysM"/>
    <property type="match status" value="1"/>
</dbReference>
<dbReference type="InterPro" id="IPR051677">
    <property type="entry name" value="AfsR-DnrI-RedD_regulator"/>
</dbReference>
<dbReference type="EMBL" id="JACHMH010000001">
    <property type="protein sequence ID" value="MBB4679500.1"/>
    <property type="molecule type" value="Genomic_DNA"/>
</dbReference>
<name>A0A7W7CE85_9PSEU</name>
<dbReference type="InterPro" id="IPR016032">
    <property type="entry name" value="Sig_transdc_resp-reg_C-effctor"/>
</dbReference>
<feature type="region of interest" description="Disordered" evidence="1">
    <location>
        <begin position="651"/>
        <end position="693"/>
    </location>
</feature>
<dbReference type="Gene3D" id="1.25.40.10">
    <property type="entry name" value="Tetratricopeptide repeat domain"/>
    <property type="match status" value="1"/>
</dbReference>
<evidence type="ECO:0000256" key="1">
    <source>
        <dbReference type="SAM" id="MobiDB-lite"/>
    </source>
</evidence>
<reference evidence="4 5" key="1">
    <citation type="submission" date="2020-08" db="EMBL/GenBank/DDBJ databases">
        <title>Sequencing the genomes of 1000 actinobacteria strains.</title>
        <authorList>
            <person name="Klenk H.-P."/>
        </authorList>
    </citation>
    <scope>NUCLEOTIDE SEQUENCE [LARGE SCALE GENOMIC DNA]</scope>
    <source>
        <strain evidence="4 5">DSM 44230</strain>
    </source>
</reference>
<evidence type="ECO:0000259" key="3">
    <source>
        <dbReference type="PROSITE" id="PS51782"/>
    </source>
</evidence>
<feature type="domain" description="LysM" evidence="3">
    <location>
        <begin position="195"/>
        <end position="244"/>
    </location>
</feature>
<dbReference type="RefSeq" id="WP_185005239.1">
    <property type="nucleotide sequence ID" value="NZ_BAAAUI010000001.1"/>
</dbReference>
<dbReference type="InterPro" id="IPR036388">
    <property type="entry name" value="WH-like_DNA-bd_sf"/>
</dbReference>
<dbReference type="Gene3D" id="3.10.350.10">
    <property type="entry name" value="LysM domain"/>
    <property type="match status" value="2"/>
</dbReference>
<feature type="transmembrane region" description="Helical" evidence="2">
    <location>
        <begin position="81"/>
        <end position="103"/>
    </location>
</feature>
<protein>
    <submittedName>
        <fullName evidence="4">DNA-binding SARP family transcriptional activator</fullName>
    </submittedName>
</protein>
<dbReference type="CDD" id="cd00118">
    <property type="entry name" value="LysM"/>
    <property type="match status" value="2"/>
</dbReference>
<keyword evidence="2" id="KW-0472">Membrane</keyword>
<dbReference type="InterPro" id="IPR005158">
    <property type="entry name" value="BTAD"/>
</dbReference>
<dbReference type="SUPFAM" id="SSF46894">
    <property type="entry name" value="C-terminal effector domain of the bipartite response regulators"/>
    <property type="match status" value="1"/>
</dbReference>